<keyword evidence="2" id="KW-0808">Transferase</keyword>
<dbReference type="CDD" id="cd04301">
    <property type="entry name" value="NAT_SF"/>
    <property type="match status" value="1"/>
</dbReference>
<proteinExistence type="predicted"/>
<dbReference type="AlphaFoldDB" id="A0A286GXA5"/>
<dbReference type="Pfam" id="PF13508">
    <property type="entry name" value="Acetyltransf_7"/>
    <property type="match status" value="1"/>
</dbReference>
<dbReference type="Gene3D" id="3.40.630.30">
    <property type="match status" value="1"/>
</dbReference>
<reference evidence="2 3" key="1">
    <citation type="submission" date="2017-09" db="EMBL/GenBank/DDBJ databases">
        <authorList>
            <person name="Ehlers B."/>
            <person name="Leendertz F.H."/>
        </authorList>
    </citation>
    <scope>NUCLEOTIDE SEQUENCE [LARGE SCALE GENOMIC DNA]</scope>
    <source>
        <strain evidence="2 3">USBA 140</strain>
    </source>
</reference>
<evidence type="ECO:0000313" key="2">
    <source>
        <dbReference type="EMBL" id="SOD99719.1"/>
    </source>
</evidence>
<dbReference type="EMBL" id="OCNJ01000009">
    <property type="protein sequence ID" value="SOD99719.1"/>
    <property type="molecule type" value="Genomic_DNA"/>
</dbReference>
<gene>
    <name evidence="2" type="ORF">SAMN05421508_109143</name>
</gene>
<protein>
    <submittedName>
        <fullName evidence="2">Predicted N-acyltransferase, GNAT family</fullName>
    </submittedName>
</protein>
<dbReference type="OrthoDB" id="9796171at2"/>
<keyword evidence="3" id="KW-1185">Reference proteome</keyword>
<evidence type="ECO:0000313" key="3">
    <source>
        <dbReference type="Proteomes" id="UP000219621"/>
    </source>
</evidence>
<dbReference type="InterPro" id="IPR016181">
    <property type="entry name" value="Acyl_CoA_acyltransferase"/>
</dbReference>
<name>A0A286GXA5_9PROT</name>
<feature type="domain" description="N-acetyltransferase" evidence="1">
    <location>
        <begin position="8"/>
        <end position="155"/>
    </location>
</feature>
<sequence length="163" mass="17626">MTTAAATLPVRLAPIAAAVTVPLRHAVLRPMQTPADCVYPLDEAPGAFHAGAWLDDRLIGVASVFDEAEDGGTGRGEWRLRGMAVAPAFRGRHVGESLLHAVIAHCALQQEGGLMWCNGRTEVEPFYRRFGFVRIGAPFDLPPLGPHVVLHRPLGAGDRVYRM</sequence>
<dbReference type="Proteomes" id="UP000219621">
    <property type="component" value="Unassembled WGS sequence"/>
</dbReference>
<accession>A0A286GXA5</accession>
<dbReference type="GO" id="GO:0016747">
    <property type="term" value="F:acyltransferase activity, transferring groups other than amino-acyl groups"/>
    <property type="evidence" value="ECO:0007669"/>
    <property type="project" value="InterPro"/>
</dbReference>
<dbReference type="RefSeq" id="WP_097280798.1">
    <property type="nucleotide sequence ID" value="NZ_OCNJ01000009.1"/>
</dbReference>
<keyword evidence="2" id="KW-0012">Acyltransferase</keyword>
<evidence type="ECO:0000259" key="1">
    <source>
        <dbReference type="PROSITE" id="PS51186"/>
    </source>
</evidence>
<dbReference type="PROSITE" id="PS51186">
    <property type="entry name" value="GNAT"/>
    <property type="match status" value="1"/>
</dbReference>
<dbReference type="SUPFAM" id="SSF55729">
    <property type="entry name" value="Acyl-CoA N-acyltransferases (Nat)"/>
    <property type="match status" value="1"/>
</dbReference>
<dbReference type="InterPro" id="IPR000182">
    <property type="entry name" value="GNAT_dom"/>
</dbReference>
<organism evidence="2 3">
    <name type="scientific">Caenispirillum bisanense</name>
    <dbReference type="NCBI Taxonomy" id="414052"/>
    <lineage>
        <taxon>Bacteria</taxon>
        <taxon>Pseudomonadati</taxon>
        <taxon>Pseudomonadota</taxon>
        <taxon>Alphaproteobacteria</taxon>
        <taxon>Rhodospirillales</taxon>
        <taxon>Novispirillaceae</taxon>
        <taxon>Caenispirillum</taxon>
    </lineage>
</organism>